<dbReference type="EMBL" id="QAPF01000099">
    <property type="protein sequence ID" value="TEA16850.1"/>
    <property type="molecule type" value="Genomic_DNA"/>
</dbReference>
<dbReference type="InterPro" id="IPR007111">
    <property type="entry name" value="NACHT_NTPase"/>
</dbReference>
<evidence type="ECO:0000259" key="2">
    <source>
        <dbReference type="PROSITE" id="PS50837"/>
    </source>
</evidence>
<dbReference type="InterPro" id="IPR031348">
    <property type="entry name" value="PigL_N"/>
</dbReference>
<feature type="domain" description="NACHT" evidence="2">
    <location>
        <begin position="182"/>
        <end position="297"/>
    </location>
</feature>
<dbReference type="Proteomes" id="UP000295604">
    <property type="component" value="Unassembled WGS sequence"/>
</dbReference>
<organism evidence="3 4">
    <name type="scientific">Colletotrichum sidae</name>
    <dbReference type="NCBI Taxonomy" id="1347389"/>
    <lineage>
        <taxon>Eukaryota</taxon>
        <taxon>Fungi</taxon>
        <taxon>Dikarya</taxon>
        <taxon>Ascomycota</taxon>
        <taxon>Pezizomycotina</taxon>
        <taxon>Sordariomycetes</taxon>
        <taxon>Hypocreomycetidae</taxon>
        <taxon>Glomerellales</taxon>
        <taxon>Glomerellaceae</taxon>
        <taxon>Colletotrichum</taxon>
        <taxon>Colletotrichum orbiculare species complex</taxon>
    </lineage>
</organism>
<accession>A0A4R8TFN6</accession>
<keyword evidence="1" id="KW-0677">Repeat</keyword>
<sequence>MANPLSIAASITGLVTLADVVFDRLTKYRRSVQDAEKEIEDLGKEINVVGGALNSLARLARALESGYFDANLRMHHIESCSDTLNERDKKFKKLQSPSMRQRLKWPFSKDRIKEWLDELSRHKANINLALSANSLDAMLRLLAHENSHAEDIIAEVKETRKIISRIHQDSQQFQHWLSNSESKLWLKGIPGAGKTVLAASIIEAALERGTESTPTAFFFCDYKDTRTQVVENIFGALAYQLAIQKEDAYGLLERYYEELNPGKGLPKQSSRKGLEKLLGKMLEIYDHAYLIVDGLDECSGHKSTDEVVESLVGISEDSDNVSIALLSRDEYEIRELLESDFTPIEIAAHKSDITEYVTAEIEERIRTRRLCIYGSDLKGEIIEELINGAKGM</sequence>
<dbReference type="Gene3D" id="3.40.50.300">
    <property type="entry name" value="P-loop containing nucleotide triphosphate hydrolases"/>
    <property type="match status" value="1"/>
</dbReference>
<protein>
    <recommendedName>
        <fullName evidence="2">NACHT domain-containing protein</fullName>
    </recommendedName>
</protein>
<reference evidence="3 4" key="1">
    <citation type="submission" date="2018-11" db="EMBL/GenBank/DDBJ databases">
        <title>Genome sequence and assembly of Colletotrichum sidae.</title>
        <authorList>
            <person name="Gan P."/>
            <person name="Shirasu K."/>
        </authorList>
    </citation>
    <scope>NUCLEOTIDE SEQUENCE [LARGE SCALE GENOMIC DNA]</scope>
    <source>
        <strain evidence="3 4">CBS 518.97</strain>
    </source>
</reference>
<evidence type="ECO:0000313" key="4">
    <source>
        <dbReference type="Proteomes" id="UP000295604"/>
    </source>
</evidence>
<proteinExistence type="predicted"/>
<name>A0A4R8TFN6_9PEZI</name>
<dbReference type="PANTHER" id="PTHR10039:SF15">
    <property type="entry name" value="NACHT DOMAIN-CONTAINING PROTEIN"/>
    <property type="match status" value="1"/>
</dbReference>
<comment type="caution">
    <text evidence="3">The sequence shown here is derived from an EMBL/GenBank/DDBJ whole genome shotgun (WGS) entry which is preliminary data.</text>
</comment>
<dbReference type="PANTHER" id="PTHR10039">
    <property type="entry name" value="AMELOGENIN"/>
    <property type="match status" value="1"/>
</dbReference>
<gene>
    <name evidence="3" type="ORF">C8034_v000857</name>
</gene>
<dbReference type="InterPro" id="IPR027417">
    <property type="entry name" value="P-loop_NTPase"/>
</dbReference>
<dbReference type="AlphaFoldDB" id="A0A4R8TFN6"/>
<dbReference type="SUPFAM" id="SSF52540">
    <property type="entry name" value="P-loop containing nucleoside triphosphate hydrolases"/>
    <property type="match status" value="1"/>
</dbReference>
<dbReference type="Pfam" id="PF24883">
    <property type="entry name" value="NPHP3_N"/>
    <property type="match status" value="1"/>
</dbReference>
<evidence type="ECO:0000256" key="1">
    <source>
        <dbReference type="ARBA" id="ARBA00022737"/>
    </source>
</evidence>
<dbReference type="PROSITE" id="PS50837">
    <property type="entry name" value="NACHT"/>
    <property type="match status" value="1"/>
</dbReference>
<evidence type="ECO:0000313" key="3">
    <source>
        <dbReference type="EMBL" id="TEA16850.1"/>
    </source>
</evidence>
<keyword evidence="4" id="KW-1185">Reference proteome</keyword>
<dbReference type="Pfam" id="PF17111">
    <property type="entry name" value="PigL_N"/>
    <property type="match status" value="1"/>
</dbReference>
<dbReference type="InterPro" id="IPR056884">
    <property type="entry name" value="NPHP3-like_N"/>
</dbReference>